<dbReference type="Proteomes" id="UP000092377">
    <property type="component" value="Unassembled WGS sequence"/>
</dbReference>
<organism evidence="2 3">
    <name type="scientific">Morganella psychrotolerans</name>
    <dbReference type="NCBI Taxonomy" id="368603"/>
    <lineage>
        <taxon>Bacteria</taxon>
        <taxon>Pseudomonadati</taxon>
        <taxon>Pseudomonadota</taxon>
        <taxon>Gammaproteobacteria</taxon>
        <taxon>Enterobacterales</taxon>
        <taxon>Morganellaceae</taxon>
        <taxon>Morganella</taxon>
    </lineage>
</organism>
<gene>
    <name evidence="2" type="ORF">AYY18_16660</name>
</gene>
<evidence type="ECO:0000256" key="1">
    <source>
        <dbReference type="SAM" id="MobiDB-lite"/>
    </source>
</evidence>
<dbReference type="RefSeq" id="WP_067400343.1">
    <property type="nucleotide sequence ID" value="NZ_LZEY01000008.1"/>
</dbReference>
<reference evidence="3" key="1">
    <citation type="submission" date="2016-06" db="EMBL/GenBank/DDBJ databases">
        <authorList>
            <person name="Butler K."/>
        </authorList>
    </citation>
    <scope>NUCLEOTIDE SEQUENCE [LARGE SCALE GENOMIC DNA]</scope>
    <source>
        <strain evidence="3">GCSL-Mp20</strain>
    </source>
</reference>
<evidence type="ECO:0008006" key="4">
    <source>
        <dbReference type="Google" id="ProtNLM"/>
    </source>
</evidence>
<evidence type="ECO:0000313" key="2">
    <source>
        <dbReference type="EMBL" id="OBU12156.1"/>
    </source>
</evidence>
<dbReference type="EMBL" id="LZEY01000008">
    <property type="protein sequence ID" value="OBU12156.1"/>
    <property type="molecule type" value="Genomic_DNA"/>
</dbReference>
<protein>
    <recommendedName>
        <fullName evidence="4">Tail fiber protein</fullName>
    </recommendedName>
</protein>
<proteinExistence type="predicted"/>
<name>A0A1B8HR97_9GAMM</name>
<dbReference type="OrthoDB" id="6452664at2"/>
<feature type="region of interest" description="Disordered" evidence="1">
    <location>
        <begin position="1"/>
        <end position="20"/>
    </location>
</feature>
<sequence>MQNLMPPVDTSDNAFHDGDPTTGQLGTIVTAEWLNNVQGATRDTQAEIIAVLTKAGMQPNPQKKNQLAEAIGLIIGSGNYATSGDLTLGLSKKIDKTSIAHQLGNDTDKVASLHLVTTELGKKAPLNVADGKLAKDQNGADIPDKPKFIENLGLGDSAHLLSDGNQIFKSGISSEQSLGVKKGEVFIETSIAGNTHPVTKLKRNTGSEIEVLWPSESGKILIHKDIEKITPKIGEFNQSPFRASELSAGWYSCNGDLYDLTSPQGLALNSLSANYKNDWGIKISNGKINMPNIRQADGRTAILRPVNGTSRLPGSVEGDAMRRLQGDFYARGIMQADGKRSSVGTVWGKGASLFSNVTRSTDEQAIMLNTVSDYKYEVVDRVMFDTQNTVPSSDEFRMLNMGVTLTMYLGV</sequence>
<comment type="caution">
    <text evidence="2">The sequence shown here is derived from an EMBL/GenBank/DDBJ whole genome shotgun (WGS) entry which is preliminary data.</text>
</comment>
<keyword evidence="3" id="KW-1185">Reference proteome</keyword>
<evidence type="ECO:0000313" key="3">
    <source>
        <dbReference type="Proteomes" id="UP000092377"/>
    </source>
</evidence>
<dbReference type="AlphaFoldDB" id="A0A1B8HR97"/>
<accession>A0A1B8HR97</accession>